<keyword evidence="1" id="KW-1133">Transmembrane helix</keyword>
<keyword evidence="1" id="KW-0812">Transmembrane</keyword>
<dbReference type="EMBL" id="BARS01030361">
    <property type="protein sequence ID" value="GAG20921.1"/>
    <property type="molecule type" value="Genomic_DNA"/>
</dbReference>
<dbReference type="PRINTS" id="PR00702">
    <property type="entry name" value="ACRIFLAVINRP"/>
</dbReference>
<dbReference type="Gene3D" id="1.20.1640.10">
    <property type="entry name" value="Multidrug efflux transporter AcrB transmembrane domain"/>
    <property type="match status" value="1"/>
</dbReference>
<sequence length="204" mass="22251">MNISKLFILRPVMTTLTMASILIFGVIAYKKLPVSELPNVDYPTIEVTVLNPGASPNTMSNTCATPLEREFMTIDGLNSITSNSITGKTTIILQFILDKSMDSASLDVTAAINRAEPNLPKNLPNNPTYQKVNPSQTPILYLAITSDTMPQNKLHDFASSFIGQRLSMIEGVSQVITYGAPYAARIQIDPEKLSSMNIGINEVV</sequence>
<dbReference type="SUPFAM" id="SSF82693">
    <property type="entry name" value="Multidrug efflux transporter AcrB pore domain, PN1, PN2, PC1 and PC2 subdomains"/>
    <property type="match status" value="2"/>
</dbReference>
<accession>X0X7F6</accession>
<dbReference type="GO" id="GO:0005886">
    <property type="term" value="C:plasma membrane"/>
    <property type="evidence" value="ECO:0007669"/>
    <property type="project" value="TreeGrafter"/>
</dbReference>
<keyword evidence="1" id="KW-0472">Membrane</keyword>
<feature type="non-terminal residue" evidence="2">
    <location>
        <position position="204"/>
    </location>
</feature>
<dbReference type="InterPro" id="IPR027463">
    <property type="entry name" value="AcrB_DN_DC_subdom"/>
</dbReference>
<gene>
    <name evidence="2" type="ORF">S01H1_47355</name>
</gene>
<organism evidence="2">
    <name type="scientific">marine sediment metagenome</name>
    <dbReference type="NCBI Taxonomy" id="412755"/>
    <lineage>
        <taxon>unclassified sequences</taxon>
        <taxon>metagenomes</taxon>
        <taxon>ecological metagenomes</taxon>
    </lineage>
</organism>
<protein>
    <recommendedName>
        <fullName evidence="3">Acriflavin resistance protein</fullName>
    </recommendedName>
</protein>
<dbReference type="PANTHER" id="PTHR32063:SF21">
    <property type="entry name" value="MULTIDRUG RESISTANCE PROTEIN MDTB"/>
    <property type="match status" value="1"/>
</dbReference>
<dbReference type="InterPro" id="IPR001036">
    <property type="entry name" value="Acrflvin-R"/>
</dbReference>
<reference evidence="2" key="1">
    <citation type="journal article" date="2014" name="Front. Microbiol.">
        <title>High frequency of phylogenetically diverse reductive dehalogenase-homologous genes in deep subseafloor sedimentary metagenomes.</title>
        <authorList>
            <person name="Kawai M."/>
            <person name="Futagami T."/>
            <person name="Toyoda A."/>
            <person name="Takaki Y."/>
            <person name="Nishi S."/>
            <person name="Hori S."/>
            <person name="Arai W."/>
            <person name="Tsubouchi T."/>
            <person name="Morono Y."/>
            <person name="Uchiyama I."/>
            <person name="Ito T."/>
            <person name="Fujiyama A."/>
            <person name="Inagaki F."/>
            <person name="Takami H."/>
        </authorList>
    </citation>
    <scope>NUCLEOTIDE SEQUENCE</scope>
    <source>
        <strain evidence="2">Expedition CK06-06</strain>
    </source>
</reference>
<dbReference type="GO" id="GO:0042910">
    <property type="term" value="F:xenobiotic transmembrane transporter activity"/>
    <property type="evidence" value="ECO:0007669"/>
    <property type="project" value="TreeGrafter"/>
</dbReference>
<dbReference type="Gene3D" id="3.30.2090.10">
    <property type="entry name" value="Multidrug efflux transporter AcrB TolC docking domain, DN and DC subdomains"/>
    <property type="match status" value="1"/>
</dbReference>
<dbReference type="Gene3D" id="3.30.70.1320">
    <property type="entry name" value="Multidrug efflux transporter AcrB pore domain like"/>
    <property type="match status" value="1"/>
</dbReference>
<feature type="transmembrane region" description="Helical" evidence="1">
    <location>
        <begin position="7"/>
        <end position="29"/>
    </location>
</feature>
<name>X0X7F6_9ZZZZ</name>
<proteinExistence type="predicted"/>
<evidence type="ECO:0000256" key="1">
    <source>
        <dbReference type="SAM" id="Phobius"/>
    </source>
</evidence>
<dbReference type="AlphaFoldDB" id="X0X7F6"/>
<dbReference type="Gene3D" id="3.30.70.1430">
    <property type="entry name" value="Multidrug efflux transporter AcrB pore domain"/>
    <property type="match status" value="1"/>
</dbReference>
<dbReference type="Pfam" id="PF00873">
    <property type="entry name" value="ACR_tran"/>
    <property type="match status" value="1"/>
</dbReference>
<evidence type="ECO:0008006" key="3">
    <source>
        <dbReference type="Google" id="ProtNLM"/>
    </source>
</evidence>
<dbReference type="PANTHER" id="PTHR32063">
    <property type="match status" value="1"/>
</dbReference>
<evidence type="ECO:0000313" key="2">
    <source>
        <dbReference type="EMBL" id="GAG20921.1"/>
    </source>
</evidence>
<comment type="caution">
    <text evidence="2">The sequence shown here is derived from an EMBL/GenBank/DDBJ whole genome shotgun (WGS) entry which is preliminary data.</text>
</comment>